<dbReference type="Proteomes" id="UP000494106">
    <property type="component" value="Unassembled WGS sequence"/>
</dbReference>
<dbReference type="EMBL" id="CADEBC010000232">
    <property type="protein sequence ID" value="CAB3226707.1"/>
    <property type="molecule type" value="Genomic_DNA"/>
</dbReference>
<proteinExistence type="predicted"/>
<keyword evidence="3" id="KW-1185">Reference proteome</keyword>
<dbReference type="Proteomes" id="UP000494256">
    <property type="component" value="Unassembled WGS sequence"/>
</dbReference>
<gene>
    <name evidence="2" type="ORF">APLA_LOCUS14993</name>
    <name evidence="1" type="ORF">APLA_LOCUS3026</name>
</gene>
<evidence type="ECO:0000313" key="3">
    <source>
        <dbReference type="Proteomes" id="UP000494106"/>
    </source>
</evidence>
<dbReference type="OrthoDB" id="7435425at2759"/>
<evidence type="ECO:0000313" key="4">
    <source>
        <dbReference type="Proteomes" id="UP000494256"/>
    </source>
</evidence>
<protein>
    <submittedName>
        <fullName evidence="2">Uncharacterized protein</fullName>
    </submittedName>
</protein>
<name>A0A8S1B849_ARCPL</name>
<dbReference type="AlphaFoldDB" id="A0A8S1B849"/>
<organism evidence="2 4">
    <name type="scientific">Arctia plantaginis</name>
    <name type="common">Wood tiger moth</name>
    <name type="synonym">Phalaena plantaginis</name>
    <dbReference type="NCBI Taxonomy" id="874455"/>
    <lineage>
        <taxon>Eukaryota</taxon>
        <taxon>Metazoa</taxon>
        <taxon>Ecdysozoa</taxon>
        <taxon>Arthropoda</taxon>
        <taxon>Hexapoda</taxon>
        <taxon>Insecta</taxon>
        <taxon>Pterygota</taxon>
        <taxon>Neoptera</taxon>
        <taxon>Endopterygota</taxon>
        <taxon>Lepidoptera</taxon>
        <taxon>Glossata</taxon>
        <taxon>Ditrysia</taxon>
        <taxon>Noctuoidea</taxon>
        <taxon>Erebidae</taxon>
        <taxon>Arctiinae</taxon>
        <taxon>Arctia</taxon>
    </lineage>
</organism>
<evidence type="ECO:0000313" key="2">
    <source>
        <dbReference type="EMBL" id="CAB3254854.1"/>
    </source>
</evidence>
<reference evidence="3 4" key="1">
    <citation type="submission" date="2020-04" db="EMBL/GenBank/DDBJ databases">
        <authorList>
            <person name="Wallbank WR R."/>
            <person name="Pardo Diaz C."/>
            <person name="Kozak K."/>
            <person name="Martin S."/>
            <person name="Jiggins C."/>
            <person name="Moest M."/>
            <person name="Warren A I."/>
            <person name="Byers J.R.P. K."/>
            <person name="Montejo-Kovacevich G."/>
            <person name="Yen C E."/>
        </authorList>
    </citation>
    <scope>NUCLEOTIDE SEQUENCE [LARGE SCALE GENOMIC DNA]</scope>
</reference>
<comment type="caution">
    <text evidence="2">The sequence shown here is derived from an EMBL/GenBank/DDBJ whole genome shotgun (WGS) entry which is preliminary data.</text>
</comment>
<accession>A0A8S1B849</accession>
<dbReference type="EMBL" id="CADEBD010000422">
    <property type="protein sequence ID" value="CAB3254854.1"/>
    <property type="molecule type" value="Genomic_DNA"/>
</dbReference>
<evidence type="ECO:0000313" key="1">
    <source>
        <dbReference type="EMBL" id="CAB3226707.1"/>
    </source>
</evidence>
<sequence>MQASVGGIAKITGGRKTAVSLNPTTNGAIIDPIRAVIEENPKAAFRTTVGNSSEQYKYTSMKTTNAAKLPTQAQPTDIVPSGKNANAYKQIAQIAWNNKSMVLRFITLMRGTDANVPNKAKVALMATLTKISPVKKLIY</sequence>